<accession>A0A401U003</accession>
<feature type="region of interest" description="Disordered" evidence="1">
    <location>
        <begin position="1"/>
        <end position="34"/>
    </location>
</feature>
<feature type="compositionally biased region" description="Gly residues" evidence="1">
    <location>
        <begin position="172"/>
        <end position="181"/>
    </location>
</feature>
<gene>
    <name evidence="2" type="ORF">chiPu_0032508</name>
</gene>
<dbReference type="EMBL" id="BEZZ01238435">
    <property type="protein sequence ID" value="GCC48231.1"/>
    <property type="molecule type" value="Genomic_DNA"/>
</dbReference>
<organism evidence="2 3">
    <name type="scientific">Chiloscyllium punctatum</name>
    <name type="common">Brownbanded bambooshark</name>
    <name type="synonym">Hemiscyllium punctatum</name>
    <dbReference type="NCBI Taxonomy" id="137246"/>
    <lineage>
        <taxon>Eukaryota</taxon>
        <taxon>Metazoa</taxon>
        <taxon>Chordata</taxon>
        <taxon>Craniata</taxon>
        <taxon>Vertebrata</taxon>
        <taxon>Chondrichthyes</taxon>
        <taxon>Elasmobranchii</taxon>
        <taxon>Galeomorphii</taxon>
        <taxon>Galeoidea</taxon>
        <taxon>Orectolobiformes</taxon>
        <taxon>Hemiscylliidae</taxon>
        <taxon>Chiloscyllium</taxon>
    </lineage>
</organism>
<evidence type="ECO:0000256" key="1">
    <source>
        <dbReference type="SAM" id="MobiDB-lite"/>
    </source>
</evidence>
<feature type="non-terminal residue" evidence="2">
    <location>
        <position position="1"/>
    </location>
</feature>
<feature type="compositionally biased region" description="Polar residues" evidence="1">
    <location>
        <begin position="17"/>
        <end position="34"/>
    </location>
</feature>
<sequence length="181" mass="19141">SRPASLSPGTGPETAPLEQSASWSRRSGPQASRTVALSVPLPSGYSALYTPRTDIHNTQRHRQDIISDALTGVNTGTSVVNSLDIQGLNEKVEQLKGVKRDLLARSLTHQAEQAFLGEEGAHLQLDGIAVLETHDHTINRLIDRGSHSGGTAVPCVWPVDGSPDLTQPGSDTKGGGALLDR</sequence>
<comment type="caution">
    <text evidence="2">The sequence shown here is derived from an EMBL/GenBank/DDBJ whole genome shotgun (WGS) entry which is preliminary data.</text>
</comment>
<proteinExistence type="predicted"/>
<reference evidence="2 3" key="1">
    <citation type="journal article" date="2018" name="Nat. Ecol. Evol.">
        <title>Shark genomes provide insights into elasmobranch evolution and the origin of vertebrates.</title>
        <authorList>
            <person name="Hara Y"/>
            <person name="Yamaguchi K"/>
            <person name="Onimaru K"/>
            <person name="Kadota M"/>
            <person name="Koyanagi M"/>
            <person name="Keeley SD"/>
            <person name="Tatsumi K"/>
            <person name="Tanaka K"/>
            <person name="Motone F"/>
            <person name="Kageyama Y"/>
            <person name="Nozu R"/>
            <person name="Adachi N"/>
            <person name="Nishimura O"/>
            <person name="Nakagawa R"/>
            <person name="Tanegashima C"/>
            <person name="Kiyatake I"/>
            <person name="Matsumoto R"/>
            <person name="Murakumo K"/>
            <person name="Nishida K"/>
            <person name="Terakita A"/>
            <person name="Kuratani S"/>
            <person name="Sato K"/>
            <person name="Hyodo S Kuraku.S."/>
        </authorList>
    </citation>
    <scope>NUCLEOTIDE SEQUENCE [LARGE SCALE GENOMIC DNA]</scope>
</reference>
<keyword evidence="3" id="KW-1185">Reference proteome</keyword>
<name>A0A401U003_CHIPU</name>
<protein>
    <submittedName>
        <fullName evidence="2">Uncharacterized protein</fullName>
    </submittedName>
</protein>
<evidence type="ECO:0000313" key="3">
    <source>
        <dbReference type="Proteomes" id="UP000287033"/>
    </source>
</evidence>
<dbReference type="Proteomes" id="UP000287033">
    <property type="component" value="Unassembled WGS sequence"/>
</dbReference>
<dbReference type="AlphaFoldDB" id="A0A401U003"/>
<evidence type="ECO:0000313" key="2">
    <source>
        <dbReference type="EMBL" id="GCC48231.1"/>
    </source>
</evidence>
<feature type="region of interest" description="Disordered" evidence="1">
    <location>
        <begin position="159"/>
        <end position="181"/>
    </location>
</feature>